<name>F8KQR1_HELBC</name>
<dbReference type="HOGENOM" id="CLU_2973175_0_0_7"/>
<dbReference type="RefSeq" id="WP_013889585.1">
    <property type="nucleotide sequence ID" value="NC_015674.1"/>
</dbReference>
<dbReference type="EMBL" id="FR871757">
    <property type="protein sequence ID" value="CCB79065.1"/>
    <property type="molecule type" value="Genomic_DNA"/>
</dbReference>
<proteinExistence type="predicted"/>
<dbReference type="AlphaFoldDB" id="F8KQR1"/>
<organism evidence="1 2">
    <name type="scientific">Helicobacter bizzozeronii (strain CIII-1)</name>
    <dbReference type="NCBI Taxonomy" id="1002804"/>
    <lineage>
        <taxon>Bacteria</taxon>
        <taxon>Pseudomonadati</taxon>
        <taxon>Campylobacterota</taxon>
        <taxon>Epsilonproteobacteria</taxon>
        <taxon>Campylobacterales</taxon>
        <taxon>Helicobacteraceae</taxon>
        <taxon>Helicobacter</taxon>
    </lineage>
</organism>
<dbReference type="KEGG" id="hbi:HBZC1_00790"/>
<dbReference type="Proteomes" id="UP000008387">
    <property type="component" value="Chromosome"/>
</dbReference>
<accession>F8KQR1</accession>
<sequence>MCALLGALLDSLFQQTYLNALKKPLTNLYQNLKSYLKTQRFLNVENTPYVYSNLYDKV</sequence>
<evidence type="ECO:0000313" key="1">
    <source>
        <dbReference type="EMBL" id="CCB79065.1"/>
    </source>
</evidence>
<evidence type="ECO:0000313" key="2">
    <source>
        <dbReference type="Proteomes" id="UP000008387"/>
    </source>
</evidence>
<gene>
    <name evidence="1" type="ordered locus">HBZC1_00790</name>
</gene>
<keyword evidence="2" id="KW-1185">Reference proteome</keyword>
<protein>
    <submittedName>
        <fullName evidence="1">Uncharacterized protein</fullName>
    </submittedName>
</protein>
<reference evidence="1 2" key="1">
    <citation type="journal article" date="2011" name="J. Bacteriol.">
        <title>Genome sequence of Helicobacter bizzozeronii strain CIII-1, an isolate from human gastric mucosa.</title>
        <authorList>
            <person name="Schott T."/>
            <person name="Rossi M."/>
            <person name="Hanninen M.L."/>
        </authorList>
    </citation>
    <scope>NUCLEOTIDE SEQUENCE [LARGE SCALE GENOMIC DNA]</scope>
    <source>
        <strain evidence="1 2">CIII-1</strain>
    </source>
</reference>